<proteinExistence type="predicted"/>
<dbReference type="Gene3D" id="3.30.420.40">
    <property type="match status" value="2"/>
</dbReference>
<dbReference type="CDD" id="cd10170">
    <property type="entry name" value="ASKHA_NBD_HSP70"/>
    <property type="match status" value="1"/>
</dbReference>
<organism evidence="4 5">
    <name type="scientific">Arthrobotrys flagrans</name>
    <name type="common">Nematode-trapping fungus</name>
    <name type="synonym">Trichothecium flagrans</name>
    <dbReference type="NCBI Taxonomy" id="97331"/>
    <lineage>
        <taxon>Eukaryota</taxon>
        <taxon>Fungi</taxon>
        <taxon>Dikarya</taxon>
        <taxon>Ascomycota</taxon>
        <taxon>Pezizomycotina</taxon>
        <taxon>Orbiliomycetes</taxon>
        <taxon>Orbiliales</taxon>
        <taxon>Orbiliaceae</taxon>
        <taxon>Arthrobotrys</taxon>
    </lineage>
</organism>
<dbReference type="STRING" id="97331.A0A437AAF7"/>
<dbReference type="PANTHER" id="PTHR14187">
    <property type="entry name" value="ALPHA KINASE/ELONGATION FACTOR 2 KINASE"/>
    <property type="match status" value="1"/>
</dbReference>
<feature type="compositionally biased region" description="Basic residues" evidence="3">
    <location>
        <begin position="1"/>
        <end position="10"/>
    </location>
</feature>
<accession>A0A437AAF7</accession>
<dbReference type="GO" id="GO:0140662">
    <property type="term" value="F:ATP-dependent protein folding chaperone"/>
    <property type="evidence" value="ECO:0007669"/>
    <property type="project" value="InterPro"/>
</dbReference>
<gene>
    <name evidence="4" type="ORF">DFL_002074</name>
</gene>
<dbReference type="Proteomes" id="UP000283090">
    <property type="component" value="Unassembled WGS sequence"/>
</dbReference>
<sequence length="637" mass="71262">MKFSFFKRKDKAAEPSSANDSSPSQSTNGITHSSSHDAAGGPRRHRPRPRVDGSNSHRLVIGIDFGTTYSGVSYALIHPGKPPEDVKIKQVILDTLDRFCGGKVPSKVGLERGGDWPSNQYGSQFDGNIHWGFDIPDNCDVFQWMKILLEPFGTSPNYQDSPNVKATKELLNQYGLTAVEIVSEYLKLIWEKAKEEIISDCTRRIFDAAEKTVVLSVPAGWSEKATQNTYDAAAAAFRDQEIDCKNNLKLINEPAAAAIHVLTQEKKDNPELIKQDDCVIVCDAGGGTVDVVTFQVTKMDPHLVLEEIVAPKGELCGSIYLEKGFEQILSARIGQRGTGPCNEAVENARKIVTKEFADKLKIQFDMEPRRIFTIPFYPPIEDPNQPGTEISDLRFAYDTFQGIFDPICHKIYLLIQSQIEKLEERNLKHKLKAVVLVGGLGNSKYLRHFLKGQLAEKGSAELKTMGNGEGLASVAKGAVLAEAIGITRIFNVFVARHNIGVEAYQDYSPRIHDKRYRFVHETTGEDVVNTVRWIVDMGSPIRTNQTKEIGFIYTMDRHILDSENLRISVIPRLVLCDEGRPMHPVTGVRKFVSVEFNVDKRHILQSPSLKTLTKKNGTTWYYGKVVTDQPLTVSYYE</sequence>
<evidence type="ECO:0008006" key="6">
    <source>
        <dbReference type="Google" id="ProtNLM"/>
    </source>
</evidence>
<dbReference type="GeneID" id="93584385"/>
<keyword evidence="1" id="KW-0547">Nucleotide-binding</keyword>
<feature type="region of interest" description="Disordered" evidence="3">
    <location>
        <begin position="1"/>
        <end position="57"/>
    </location>
</feature>
<keyword evidence="5" id="KW-1185">Reference proteome</keyword>
<dbReference type="InterPro" id="IPR013126">
    <property type="entry name" value="Hsp_70_fam"/>
</dbReference>
<protein>
    <recommendedName>
        <fullName evidence="6">Actin-like ATPase domain-containing protein</fullName>
    </recommendedName>
</protein>
<name>A0A437AAF7_ARTFL</name>
<dbReference type="PRINTS" id="PR00301">
    <property type="entry name" value="HEATSHOCK70"/>
</dbReference>
<dbReference type="InterPro" id="IPR043129">
    <property type="entry name" value="ATPase_NBD"/>
</dbReference>
<evidence type="ECO:0000313" key="4">
    <source>
        <dbReference type="EMBL" id="RVD87870.1"/>
    </source>
</evidence>
<dbReference type="Gene3D" id="3.90.640.10">
    <property type="entry name" value="Actin, Chain A, domain 4"/>
    <property type="match status" value="1"/>
</dbReference>
<dbReference type="PANTHER" id="PTHR14187:SF5">
    <property type="entry name" value="HEAT SHOCK 70 KDA PROTEIN 12A"/>
    <property type="match status" value="1"/>
</dbReference>
<evidence type="ECO:0000256" key="1">
    <source>
        <dbReference type="ARBA" id="ARBA00022741"/>
    </source>
</evidence>
<reference evidence="4 5" key="1">
    <citation type="submission" date="2019-01" db="EMBL/GenBank/DDBJ databases">
        <title>Intercellular communication is required for trap formation in the nematode-trapping fungus Duddingtonia flagrans.</title>
        <authorList>
            <person name="Youssar L."/>
            <person name="Wernet V."/>
            <person name="Hensel N."/>
            <person name="Hildebrandt H.-G."/>
            <person name="Fischer R."/>
        </authorList>
    </citation>
    <scope>NUCLEOTIDE SEQUENCE [LARGE SCALE GENOMIC DNA]</scope>
    <source>
        <strain evidence="4 5">CBS H-5679</strain>
    </source>
</reference>
<dbReference type="RefSeq" id="XP_067493414.1">
    <property type="nucleotide sequence ID" value="XM_067630808.1"/>
</dbReference>
<keyword evidence="2" id="KW-0067">ATP-binding</keyword>
<dbReference type="SUPFAM" id="SSF53067">
    <property type="entry name" value="Actin-like ATPase domain"/>
    <property type="match status" value="2"/>
</dbReference>
<comment type="caution">
    <text evidence="4">The sequence shown here is derived from an EMBL/GenBank/DDBJ whole genome shotgun (WGS) entry which is preliminary data.</text>
</comment>
<evidence type="ECO:0000256" key="2">
    <source>
        <dbReference type="ARBA" id="ARBA00022840"/>
    </source>
</evidence>
<dbReference type="Pfam" id="PF00012">
    <property type="entry name" value="HSP70"/>
    <property type="match status" value="1"/>
</dbReference>
<dbReference type="EMBL" id="SAEB01000003">
    <property type="protein sequence ID" value="RVD87870.1"/>
    <property type="molecule type" value="Genomic_DNA"/>
</dbReference>
<evidence type="ECO:0000313" key="5">
    <source>
        <dbReference type="Proteomes" id="UP000283090"/>
    </source>
</evidence>
<dbReference type="AlphaFoldDB" id="A0A437AAF7"/>
<dbReference type="GO" id="GO:0005524">
    <property type="term" value="F:ATP binding"/>
    <property type="evidence" value="ECO:0007669"/>
    <property type="project" value="UniProtKB-KW"/>
</dbReference>
<dbReference type="VEuPathDB" id="FungiDB:DFL_002074"/>
<dbReference type="OrthoDB" id="2963168at2759"/>
<evidence type="ECO:0000256" key="3">
    <source>
        <dbReference type="SAM" id="MobiDB-lite"/>
    </source>
</evidence>
<feature type="compositionally biased region" description="Low complexity" evidence="3">
    <location>
        <begin position="16"/>
        <end position="26"/>
    </location>
</feature>